<evidence type="ECO:0000256" key="1">
    <source>
        <dbReference type="SAM" id="MobiDB-lite"/>
    </source>
</evidence>
<feature type="compositionally biased region" description="Basic and acidic residues" evidence="1">
    <location>
        <begin position="10"/>
        <end position="32"/>
    </location>
</feature>
<reference evidence="2" key="1">
    <citation type="submission" date="2023-03" db="UniProtKB">
        <authorList>
            <consortium name="EnsemblPlants"/>
        </authorList>
    </citation>
    <scope>IDENTIFICATION</scope>
</reference>
<dbReference type="EnsemblPlants" id="MELO3C019618.2.1">
    <property type="protein sequence ID" value="MELO3C019618.2.1"/>
    <property type="gene ID" value="MELO3C019618.2"/>
</dbReference>
<protein>
    <submittedName>
        <fullName evidence="2">Uncharacterized protein</fullName>
    </submittedName>
</protein>
<organism evidence="2">
    <name type="scientific">Cucumis melo</name>
    <name type="common">Muskmelon</name>
    <dbReference type="NCBI Taxonomy" id="3656"/>
    <lineage>
        <taxon>Eukaryota</taxon>
        <taxon>Viridiplantae</taxon>
        <taxon>Streptophyta</taxon>
        <taxon>Embryophyta</taxon>
        <taxon>Tracheophyta</taxon>
        <taxon>Spermatophyta</taxon>
        <taxon>Magnoliopsida</taxon>
        <taxon>eudicotyledons</taxon>
        <taxon>Gunneridae</taxon>
        <taxon>Pentapetalae</taxon>
        <taxon>rosids</taxon>
        <taxon>fabids</taxon>
        <taxon>Cucurbitales</taxon>
        <taxon>Cucurbitaceae</taxon>
        <taxon>Benincaseae</taxon>
        <taxon>Cucumis</taxon>
    </lineage>
</organism>
<sequence length="66" mass="7883">MEMMTEWDGDDGKVEQRRRWSETDPKPTKEKANNGSETITKWCDIVETNEFFKLKKELKTTLKFLL</sequence>
<evidence type="ECO:0000313" key="2">
    <source>
        <dbReference type="EnsemblPlants" id="MELO3C019618.2.1"/>
    </source>
</evidence>
<dbReference type="Gramene" id="MELO3C019618.2.1">
    <property type="protein sequence ID" value="MELO3C019618.2.1"/>
    <property type="gene ID" value="MELO3C019618.2"/>
</dbReference>
<accession>A0A9I9DK09</accession>
<name>A0A9I9DK09_CUCME</name>
<proteinExistence type="predicted"/>
<feature type="region of interest" description="Disordered" evidence="1">
    <location>
        <begin position="1"/>
        <end position="35"/>
    </location>
</feature>
<dbReference type="AlphaFoldDB" id="A0A9I9DK09"/>